<feature type="compositionally biased region" description="Low complexity" evidence="1">
    <location>
        <begin position="585"/>
        <end position="606"/>
    </location>
</feature>
<feature type="compositionally biased region" description="Polar residues" evidence="1">
    <location>
        <begin position="147"/>
        <end position="160"/>
    </location>
</feature>
<proteinExistence type="predicted"/>
<comment type="caution">
    <text evidence="2">The sequence shown here is derived from an EMBL/GenBank/DDBJ whole genome shotgun (WGS) entry which is preliminary data.</text>
</comment>
<feature type="compositionally biased region" description="Low complexity" evidence="1">
    <location>
        <begin position="707"/>
        <end position="737"/>
    </location>
</feature>
<feature type="compositionally biased region" description="Low complexity" evidence="1">
    <location>
        <begin position="125"/>
        <end position="134"/>
    </location>
</feature>
<feature type="region of interest" description="Disordered" evidence="1">
    <location>
        <begin position="72"/>
        <end position="134"/>
    </location>
</feature>
<evidence type="ECO:0000313" key="2">
    <source>
        <dbReference type="EMBL" id="KAF9457989.1"/>
    </source>
</evidence>
<dbReference type="PANTHER" id="PTHR11695">
    <property type="entry name" value="ALCOHOL DEHYDROGENASE RELATED"/>
    <property type="match status" value="1"/>
</dbReference>
<dbReference type="InterPro" id="IPR011032">
    <property type="entry name" value="GroES-like_sf"/>
</dbReference>
<feature type="compositionally biased region" description="Low complexity" evidence="1">
    <location>
        <begin position="197"/>
        <end position="209"/>
    </location>
</feature>
<dbReference type="PANTHER" id="PTHR11695:SF294">
    <property type="entry name" value="RETICULON-4-INTERACTING PROTEIN 1, MITOCHONDRIAL"/>
    <property type="match status" value="1"/>
</dbReference>
<dbReference type="Proteomes" id="UP000807353">
    <property type="component" value="Unassembled WGS sequence"/>
</dbReference>
<dbReference type="InterPro" id="IPR050700">
    <property type="entry name" value="YIM1/Zinc_Alcohol_DH_Fams"/>
</dbReference>
<feature type="compositionally biased region" description="Basic and acidic residues" evidence="1">
    <location>
        <begin position="72"/>
        <end position="84"/>
    </location>
</feature>
<evidence type="ECO:0000313" key="3">
    <source>
        <dbReference type="Proteomes" id="UP000807353"/>
    </source>
</evidence>
<feature type="compositionally biased region" description="Polar residues" evidence="1">
    <location>
        <begin position="87"/>
        <end position="98"/>
    </location>
</feature>
<feature type="compositionally biased region" description="Basic and acidic residues" evidence="1">
    <location>
        <begin position="183"/>
        <end position="193"/>
    </location>
</feature>
<dbReference type="EMBL" id="MU150352">
    <property type="protein sequence ID" value="KAF9457989.1"/>
    <property type="molecule type" value="Genomic_DNA"/>
</dbReference>
<sequence>MAKPTIIQSLLGRPSQTYAFPEEKVYFSTKRDMVRIATETLGNGQALHPENSIPFGHDIAVDISKLSITDECTHESDSDSDRDVFYTPNTSPRTSMASSYVPPSKHPSPLRAPSTKTPATQLEASTSNTSLSSTSLDGHSIFSFSTSNSTRMTTPVNSDSGHYHHYTTHIKPNPQPPQNTHGYVDRDWAKDVRWLVPSDPSTKSTTTPVPRHRHSKVDSSAAAAPKSQTRTKPNTPMSKSISKATPSIMSSMTALLEEDELQDLPHYHPRSSVLISRPKNRPGASATRNRMVSSPTPSPSSTSTRRPPKVHSQQLNHRRSRSLGHASASPSHTSSSSHASTSSYVPSHKTGKYASSSADPYHSTSTSLPTFTTGDLPSQGTPGYTSLVLPRAPVLFSQVSNNHSKIGLGRDFTGGGGGGGVSVNGKVDLTRSGIAQTTMASVEVIHGLSGSSSAGSPGKKFIGLFRRGSSSSSTSPAFPTQTHLRSQSTDTPTVENTFQGGHVDLPLGFTSYRKPPNYVPSGSVLVQVWGVAVDGVDARLVFGGGTEGTSVTLKKSLLEEVNPSTSKTPPSTPKRSLSLRSTLGRLGGSQVSHSPTRNPPRSTSSSMTGMISAPNTPAPGVGYIPGRSFVGRILECGWEVGEELGRKGDWVAGLLDLKKCGALTEFIVVDKYRVHRVPYPRMNTDGMPHLLHAPEDDDSQNYGGEIPNSASSTSRSPPSFSRNSSMIINQPISPNPSIEHRPPHSAPMTLEELALLPVCGIPAHRAVRTFAFAFSNASDPVGTEGITEFESVDAVGGPRNYKGKERDLGKDHEQDGRRRRVLVLRGHDGAGAMAVQMLVKRGWRVCVHVPYGCLRYEGERLEDGRGEEKEKFCMRKIEERVRGWGGEEVVFDDGEDAGTDGGRGAVVRVIERLREDGDVFDAILDAVGGKEVWEASERLLKLPGGNKVKGNGHTDGKKPTKKTKGGVGVKHFTTLVGDFPGRPIPTAGDNFRAGLRSLNFSVAGRNDGKSHDGGKVGYAWVGVAQDVDWEGENVSETIGEVLRLSLEDGIRPWIGDRNGRILPFEQAPGAFVNGGRGMLANGGTIVVKIVD</sequence>
<organism evidence="2 3">
    <name type="scientific">Collybia nuda</name>
    <dbReference type="NCBI Taxonomy" id="64659"/>
    <lineage>
        <taxon>Eukaryota</taxon>
        <taxon>Fungi</taxon>
        <taxon>Dikarya</taxon>
        <taxon>Basidiomycota</taxon>
        <taxon>Agaricomycotina</taxon>
        <taxon>Agaricomycetes</taxon>
        <taxon>Agaricomycetidae</taxon>
        <taxon>Agaricales</taxon>
        <taxon>Tricholomatineae</taxon>
        <taxon>Clitocybaceae</taxon>
        <taxon>Collybia</taxon>
    </lineage>
</organism>
<feature type="compositionally biased region" description="Polar residues" evidence="1">
    <location>
        <begin position="353"/>
        <end position="378"/>
    </location>
</feature>
<name>A0A9P6CEF9_9AGAR</name>
<evidence type="ECO:0000256" key="1">
    <source>
        <dbReference type="SAM" id="MobiDB-lite"/>
    </source>
</evidence>
<dbReference type="GO" id="GO:0005739">
    <property type="term" value="C:mitochondrion"/>
    <property type="evidence" value="ECO:0007669"/>
    <property type="project" value="TreeGrafter"/>
</dbReference>
<dbReference type="OrthoDB" id="201656at2759"/>
<feature type="region of interest" description="Disordered" evidence="1">
    <location>
        <begin position="797"/>
        <end position="816"/>
    </location>
</feature>
<gene>
    <name evidence="2" type="ORF">BDZ94DRAFT_1325820</name>
</gene>
<protein>
    <submittedName>
        <fullName evidence="2">Uncharacterized protein</fullName>
    </submittedName>
</protein>
<feature type="compositionally biased region" description="Polar residues" evidence="1">
    <location>
        <begin position="114"/>
        <end position="124"/>
    </location>
</feature>
<feature type="compositionally biased region" description="Polar residues" evidence="1">
    <location>
        <begin position="226"/>
        <end position="243"/>
    </location>
</feature>
<feature type="compositionally biased region" description="Polar residues" evidence="1">
    <location>
        <begin position="476"/>
        <end position="492"/>
    </location>
</feature>
<feature type="region of interest" description="Disordered" evidence="1">
    <location>
        <begin position="268"/>
        <end position="378"/>
    </location>
</feature>
<feature type="compositionally biased region" description="Low complexity" evidence="1">
    <location>
        <begin position="325"/>
        <end position="343"/>
    </location>
</feature>
<feature type="region of interest" description="Disordered" evidence="1">
    <location>
        <begin position="470"/>
        <end position="492"/>
    </location>
</feature>
<accession>A0A9P6CEF9</accession>
<feature type="region of interest" description="Disordered" evidence="1">
    <location>
        <begin position="585"/>
        <end position="618"/>
    </location>
</feature>
<feature type="region of interest" description="Disordered" evidence="1">
    <location>
        <begin position="944"/>
        <end position="965"/>
    </location>
</feature>
<feature type="region of interest" description="Disordered" evidence="1">
    <location>
        <begin position="147"/>
        <end position="243"/>
    </location>
</feature>
<dbReference type="Gene3D" id="3.90.180.10">
    <property type="entry name" value="Medium-chain alcohol dehydrogenases, catalytic domain"/>
    <property type="match status" value="1"/>
</dbReference>
<feature type="region of interest" description="Disordered" evidence="1">
    <location>
        <begin position="685"/>
        <end position="745"/>
    </location>
</feature>
<feature type="compositionally biased region" description="Basic and acidic residues" evidence="1">
    <location>
        <begin position="802"/>
        <end position="816"/>
    </location>
</feature>
<keyword evidence="3" id="KW-1185">Reference proteome</keyword>
<dbReference type="AlphaFoldDB" id="A0A9P6CEF9"/>
<feature type="compositionally biased region" description="Low complexity" evidence="1">
    <location>
        <begin position="293"/>
        <end position="305"/>
    </location>
</feature>
<reference evidence="2" key="1">
    <citation type="submission" date="2020-11" db="EMBL/GenBank/DDBJ databases">
        <authorList>
            <consortium name="DOE Joint Genome Institute"/>
            <person name="Ahrendt S."/>
            <person name="Riley R."/>
            <person name="Andreopoulos W."/>
            <person name="Labutti K."/>
            <person name="Pangilinan J."/>
            <person name="Ruiz-Duenas F.J."/>
            <person name="Barrasa J.M."/>
            <person name="Sanchez-Garcia M."/>
            <person name="Camarero S."/>
            <person name="Miyauchi S."/>
            <person name="Serrano A."/>
            <person name="Linde D."/>
            <person name="Babiker R."/>
            <person name="Drula E."/>
            <person name="Ayuso-Fernandez I."/>
            <person name="Pacheco R."/>
            <person name="Padilla G."/>
            <person name="Ferreira P."/>
            <person name="Barriuso J."/>
            <person name="Kellner H."/>
            <person name="Castanera R."/>
            <person name="Alfaro M."/>
            <person name="Ramirez L."/>
            <person name="Pisabarro A.G."/>
            <person name="Kuo A."/>
            <person name="Tritt A."/>
            <person name="Lipzen A."/>
            <person name="He G."/>
            <person name="Yan M."/>
            <person name="Ng V."/>
            <person name="Cullen D."/>
            <person name="Martin F."/>
            <person name="Rosso M.-N."/>
            <person name="Henrissat B."/>
            <person name="Hibbett D."/>
            <person name="Martinez A.T."/>
            <person name="Grigoriev I.V."/>
        </authorList>
    </citation>
    <scope>NUCLEOTIDE SEQUENCE</scope>
    <source>
        <strain evidence="2">CBS 247.69</strain>
    </source>
</reference>
<dbReference type="SUPFAM" id="SSF50129">
    <property type="entry name" value="GroES-like"/>
    <property type="match status" value="1"/>
</dbReference>